<gene>
    <name evidence="2" type="ORF">GH723_00975</name>
</gene>
<reference evidence="2 3" key="1">
    <citation type="submission" date="2019-11" db="EMBL/GenBank/DDBJ databases">
        <authorList>
            <person name="He Y."/>
        </authorList>
    </citation>
    <scope>NUCLEOTIDE SEQUENCE [LARGE SCALE GENOMIC DNA]</scope>
    <source>
        <strain evidence="2 3">SCSIO 58843</strain>
    </source>
</reference>
<name>A0A5Q2RKS8_9ACTN</name>
<organism evidence="2 3">
    <name type="scientific">Actinomarinicola tropica</name>
    <dbReference type="NCBI Taxonomy" id="2789776"/>
    <lineage>
        <taxon>Bacteria</taxon>
        <taxon>Bacillati</taxon>
        <taxon>Actinomycetota</taxon>
        <taxon>Acidimicrobiia</taxon>
        <taxon>Acidimicrobiales</taxon>
        <taxon>Iamiaceae</taxon>
        <taxon>Actinomarinicola</taxon>
    </lineage>
</organism>
<protein>
    <submittedName>
        <fullName evidence="2">Uncharacterized protein</fullName>
    </submittedName>
</protein>
<feature type="transmembrane region" description="Helical" evidence="1">
    <location>
        <begin position="97"/>
        <end position="117"/>
    </location>
</feature>
<dbReference type="RefSeq" id="WP_153757901.1">
    <property type="nucleotide sequence ID" value="NZ_CP045851.1"/>
</dbReference>
<dbReference type="KEGG" id="atq:GH723_00975"/>
<dbReference type="Proteomes" id="UP000334019">
    <property type="component" value="Chromosome"/>
</dbReference>
<evidence type="ECO:0000256" key="1">
    <source>
        <dbReference type="SAM" id="Phobius"/>
    </source>
</evidence>
<feature type="transmembrane region" description="Helical" evidence="1">
    <location>
        <begin position="32"/>
        <end position="54"/>
    </location>
</feature>
<evidence type="ECO:0000313" key="3">
    <source>
        <dbReference type="Proteomes" id="UP000334019"/>
    </source>
</evidence>
<sequence>MVAFVVSILIAVVLTAAIFPYMKRRPVGTPLTWGEAMFAAVYVFFILFWIYGVVPHQWLMLADNEWGWRPDALVLGPGSETATWLPLTFTKETFRDLIAVVIYGIALVANVVVWMMWQNRGKTTAPEVETSRYGRPLVKGA</sequence>
<dbReference type="AlphaFoldDB" id="A0A5Q2RKS8"/>
<evidence type="ECO:0000313" key="2">
    <source>
        <dbReference type="EMBL" id="QGG93795.1"/>
    </source>
</evidence>
<keyword evidence="1" id="KW-0472">Membrane</keyword>
<keyword evidence="3" id="KW-1185">Reference proteome</keyword>
<accession>A0A5Q2RKS8</accession>
<keyword evidence="1" id="KW-1133">Transmembrane helix</keyword>
<dbReference type="EMBL" id="CP045851">
    <property type="protein sequence ID" value="QGG93795.1"/>
    <property type="molecule type" value="Genomic_DNA"/>
</dbReference>
<proteinExistence type="predicted"/>
<keyword evidence="1" id="KW-0812">Transmembrane</keyword>